<dbReference type="RefSeq" id="WP_102245249.1">
    <property type="nucleotide sequence ID" value="NZ_CP025704.1"/>
</dbReference>
<evidence type="ECO:0000313" key="2">
    <source>
        <dbReference type="Proteomes" id="UP000235584"/>
    </source>
</evidence>
<protein>
    <submittedName>
        <fullName evidence="1">Uncharacterized protein</fullName>
    </submittedName>
</protein>
<organism evidence="1 2">
    <name type="scientific">Bacteriovorax stolpii</name>
    <name type="common">Bdellovibrio stolpii</name>
    <dbReference type="NCBI Taxonomy" id="960"/>
    <lineage>
        <taxon>Bacteria</taxon>
        <taxon>Pseudomonadati</taxon>
        <taxon>Bdellovibrionota</taxon>
        <taxon>Bacteriovoracia</taxon>
        <taxon>Bacteriovoracales</taxon>
        <taxon>Bacteriovoracaceae</taxon>
        <taxon>Bacteriovorax</taxon>
    </lineage>
</organism>
<name>A0A2K9NWT8_BACTC</name>
<keyword evidence="2" id="KW-1185">Reference proteome</keyword>
<sequence length="192" mass="21794">MAIALKIKNFILTAFLVLSPAIAFSSITYQSIQLDHSKDLKSFKRVKEGPFDPAGSYVLESGDGQIIKVTYEDLKNKNVKEMKNSFQRKILQFSLLFEQRSSPYQGAITVNTECFEKEALKKKVVSKEGTLSVVFDTKATRNFAYGKCDGESVTYFSKYFVVLCEKQAQLFDVKYFAKNKKDLEGAEVKCLR</sequence>
<accession>A0A2K9NWT8</accession>
<dbReference type="Proteomes" id="UP000235584">
    <property type="component" value="Chromosome"/>
</dbReference>
<evidence type="ECO:0000313" key="1">
    <source>
        <dbReference type="EMBL" id="AUN99960.1"/>
    </source>
</evidence>
<dbReference type="EMBL" id="CP025704">
    <property type="protein sequence ID" value="AUN99960.1"/>
    <property type="molecule type" value="Genomic_DNA"/>
</dbReference>
<dbReference type="KEGG" id="bsto:C0V70_17975"/>
<reference evidence="1 2" key="1">
    <citation type="submission" date="2018-01" db="EMBL/GenBank/DDBJ databases">
        <title>Complete genome sequence of Bacteriovorax stolpii DSM12778.</title>
        <authorList>
            <person name="Tang B."/>
            <person name="Chang J."/>
        </authorList>
    </citation>
    <scope>NUCLEOTIDE SEQUENCE [LARGE SCALE GENOMIC DNA]</scope>
    <source>
        <strain evidence="1 2">DSM 12778</strain>
    </source>
</reference>
<proteinExistence type="predicted"/>
<gene>
    <name evidence="1" type="ORF">C0V70_17975</name>
</gene>
<dbReference type="AlphaFoldDB" id="A0A2K9NWT8"/>